<dbReference type="InterPro" id="IPR043128">
    <property type="entry name" value="Rev_trsase/Diguanyl_cyclase"/>
</dbReference>
<dbReference type="GO" id="GO:0052621">
    <property type="term" value="F:diguanylate cyclase activity"/>
    <property type="evidence" value="ECO:0007669"/>
    <property type="project" value="UniProtKB-EC"/>
</dbReference>
<evidence type="ECO:0000313" key="6">
    <source>
        <dbReference type="EMBL" id="PSW17662.1"/>
    </source>
</evidence>
<protein>
    <recommendedName>
        <fullName evidence="2">diguanylate cyclase</fullName>
        <ecNumber evidence="2">2.7.7.65</ecNumber>
    </recommendedName>
</protein>
<dbReference type="InterPro" id="IPR029787">
    <property type="entry name" value="Nucleotide_cyclase"/>
</dbReference>
<evidence type="ECO:0000259" key="5">
    <source>
        <dbReference type="PROSITE" id="PS50887"/>
    </source>
</evidence>
<dbReference type="InterPro" id="IPR050469">
    <property type="entry name" value="Diguanylate_Cyclase"/>
</dbReference>
<comment type="catalytic activity">
    <reaction evidence="3">
        <text>2 GTP = 3',3'-c-di-GMP + 2 diphosphate</text>
        <dbReference type="Rhea" id="RHEA:24898"/>
        <dbReference type="ChEBI" id="CHEBI:33019"/>
        <dbReference type="ChEBI" id="CHEBI:37565"/>
        <dbReference type="ChEBI" id="CHEBI:58805"/>
        <dbReference type="EC" id="2.7.7.65"/>
    </reaction>
</comment>
<feature type="transmembrane region" description="Helical" evidence="4">
    <location>
        <begin position="184"/>
        <end position="204"/>
    </location>
</feature>
<gene>
    <name evidence="6" type="ORF">C9I98_19290</name>
</gene>
<feature type="transmembrane region" description="Helical" evidence="4">
    <location>
        <begin position="100"/>
        <end position="120"/>
    </location>
</feature>
<dbReference type="NCBIfam" id="TIGR00254">
    <property type="entry name" value="GGDEF"/>
    <property type="match status" value="1"/>
</dbReference>
<dbReference type="PROSITE" id="PS50887">
    <property type="entry name" value="GGDEF"/>
    <property type="match status" value="1"/>
</dbReference>
<dbReference type="AlphaFoldDB" id="A0A2T3NNU9"/>
<dbReference type="SMART" id="SM00267">
    <property type="entry name" value="GGDEF"/>
    <property type="match status" value="1"/>
</dbReference>
<dbReference type="SUPFAM" id="SSF55073">
    <property type="entry name" value="Nucleotide cyclase"/>
    <property type="match status" value="1"/>
</dbReference>
<evidence type="ECO:0000256" key="4">
    <source>
        <dbReference type="SAM" id="Phobius"/>
    </source>
</evidence>
<keyword evidence="4" id="KW-0472">Membrane</keyword>
<feature type="domain" description="GGDEF" evidence="5">
    <location>
        <begin position="242"/>
        <end position="376"/>
    </location>
</feature>
<sequence length="390" mass="44648">MQETPSQLLKTIKLYIPDLWSANAHSSSFQNTRSGYLRNRISMLAAVWGLLVFIWIPFDLFFLPESQSVPIVIARLLLGTSLLLLAKVNYRLTKLKHAQICMGLLVTATNLFYLYAIWILEFPSVYSGYFYGYTLLPIIHVAMLTILPVTLKESLGLLAITAFVQLFTDFQATYFLTPENIADYWLQTILAMMVIWSQLSKLYMLMRLYRQATLDPLTGIYNRRMLLQLANKCMLHSEYTKQPFSVMLFDIDKFKRINDTWGHSAGDQVLKEFTQFIQSQSKGDELFGRFGGEEFILFLPKTHFTQAEQLADKLLASIRQLQLDIGVDDTKIRITTSIGISSFTDGDTLSSLLERADNALYECKDAGRDCRRYHPAGYKYSSRAECQLVG</sequence>
<organism evidence="6 7">
    <name type="scientific">Photobacterium sanctipauli</name>
    <dbReference type="NCBI Taxonomy" id="1342794"/>
    <lineage>
        <taxon>Bacteria</taxon>
        <taxon>Pseudomonadati</taxon>
        <taxon>Pseudomonadota</taxon>
        <taxon>Gammaproteobacteria</taxon>
        <taxon>Vibrionales</taxon>
        <taxon>Vibrionaceae</taxon>
        <taxon>Photobacterium</taxon>
    </lineage>
</organism>
<accession>A0A2T3NNU9</accession>
<dbReference type="PANTHER" id="PTHR45138">
    <property type="entry name" value="REGULATORY COMPONENTS OF SENSORY TRANSDUCTION SYSTEM"/>
    <property type="match status" value="1"/>
</dbReference>
<dbReference type="Gene3D" id="3.30.70.270">
    <property type="match status" value="1"/>
</dbReference>
<comment type="cofactor">
    <cofactor evidence="1">
        <name>Mg(2+)</name>
        <dbReference type="ChEBI" id="CHEBI:18420"/>
    </cofactor>
</comment>
<dbReference type="CDD" id="cd01949">
    <property type="entry name" value="GGDEF"/>
    <property type="match status" value="1"/>
</dbReference>
<comment type="caution">
    <text evidence="6">The sequence shown here is derived from an EMBL/GenBank/DDBJ whole genome shotgun (WGS) entry which is preliminary data.</text>
</comment>
<dbReference type="Proteomes" id="UP000241771">
    <property type="component" value="Unassembled WGS sequence"/>
</dbReference>
<dbReference type="RefSeq" id="WP_107272361.1">
    <property type="nucleotide sequence ID" value="NZ_PYMA01000014.1"/>
</dbReference>
<evidence type="ECO:0000256" key="3">
    <source>
        <dbReference type="ARBA" id="ARBA00034247"/>
    </source>
</evidence>
<dbReference type="GO" id="GO:0005886">
    <property type="term" value="C:plasma membrane"/>
    <property type="evidence" value="ECO:0007669"/>
    <property type="project" value="TreeGrafter"/>
</dbReference>
<dbReference type="Pfam" id="PF00990">
    <property type="entry name" value="GGDEF"/>
    <property type="match status" value="1"/>
</dbReference>
<feature type="transmembrane region" description="Helical" evidence="4">
    <location>
        <begin position="126"/>
        <end position="147"/>
    </location>
</feature>
<feature type="transmembrane region" description="Helical" evidence="4">
    <location>
        <begin position="41"/>
        <end position="63"/>
    </location>
</feature>
<evidence type="ECO:0000313" key="7">
    <source>
        <dbReference type="Proteomes" id="UP000241771"/>
    </source>
</evidence>
<dbReference type="GO" id="GO:1902201">
    <property type="term" value="P:negative regulation of bacterial-type flagellum-dependent cell motility"/>
    <property type="evidence" value="ECO:0007669"/>
    <property type="project" value="TreeGrafter"/>
</dbReference>
<evidence type="ECO:0000256" key="2">
    <source>
        <dbReference type="ARBA" id="ARBA00012528"/>
    </source>
</evidence>
<name>A0A2T3NNU9_9GAMM</name>
<dbReference type="GO" id="GO:0043709">
    <property type="term" value="P:cell adhesion involved in single-species biofilm formation"/>
    <property type="evidence" value="ECO:0007669"/>
    <property type="project" value="TreeGrafter"/>
</dbReference>
<feature type="transmembrane region" description="Helical" evidence="4">
    <location>
        <begin position="69"/>
        <end position="88"/>
    </location>
</feature>
<evidence type="ECO:0000256" key="1">
    <source>
        <dbReference type="ARBA" id="ARBA00001946"/>
    </source>
</evidence>
<reference evidence="6 7" key="1">
    <citation type="submission" date="2018-01" db="EMBL/GenBank/DDBJ databases">
        <title>Whole genome sequencing of Histamine producing bacteria.</title>
        <authorList>
            <person name="Butler K."/>
        </authorList>
    </citation>
    <scope>NUCLEOTIDE SEQUENCE [LARGE SCALE GENOMIC DNA]</scope>
    <source>
        <strain evidence="6 7">DSM 100436</strain>
    </source>
</reference>
<dbReference type="PANTHER" id="PTHR45138:SF9">
    <property type="entry name" value="DIGUANYLATE CYCLASE DGCM-RELATED"/>
    <property type="match status" value="1"/>
</dbReference>
<dbReference type="EC" id="2.7.7.65" evidence="2"/>
<dbReference type="EMBL" id="PYMA01000014">
    <property type="protein sequence ID" value="PSW17662.1"/>
    <property type="molecule type" value="Genomic_DNA"/>
</dbReference>
<feature type="transmembrane region" description="Helical" evidence="4">
    <location>
        <begin position="154"/>
        <end position="172"/>
    </location>
</feature>
<proteinExistence type="predicted"/>
<dbReference type="FunFam" id="3.30.70.270:FF:000001">
    <property type="entry name" value="Diguanylate cyclase domain protein"/>
    <property type="match status" value="1"/>
</dbReference>
<keyword evidence="4" id="KW-0812">Transmembrane</keyword>
<keyword evidence="4" id="KW-1133">Transmembrane helix</keyword>
<keyword evidence="7" id="KW-1185">Reference proteome</keyword>
<dbReference type="InterPro" id="IPR000160">
    <property type="entry name" value="GGDEF_dom"/>
</dbReference>